<sequence length="85" mass="8796">MSILAWIILGLVAGFIASKLVNRSGGSLVLDLVLGVVGSFVGGFLFTRFGAAGVTGLNLYSILVATLGAVVVLFIYHALMGRRAL</sequence>
<dbReference type="GO" id="GO:0005886">
    <property type="term" value="C:plasma membrane"/>
    <property type="evidence" value="ECO:0007669"/>
    <property type="project" value="UniProtKB-SubCell"/>
</dbReference>
<evidence type="ECO:0000313" key="8">
    <source>
        <dbReference type="EMBL" id="RAK59105.1"/>
    </source>
</evidence>
<dbReference type="RefSeq" id="WP_111456398.1">
    <property type="nucleotide sequence ID" value="NZ_QFYP01000001.1"/>
</dbReference>
<protein>
    <submittedName>
        <fullName evidence="8">GlsB/YeaQ/YmgE family stress response membrane protein</fullName>
    </submittedName>
</protein>
<evidence type="ECO:0000313" key="9">
    <source>
        <dbReference type="Proteomes" id="UP000249842"/>
    </source>
</evidence>
<feature type="transmembrane region" description="Helical" evidence="7">
    <location>
        <begin position="59"/>
        <end position="79"/>
    </location>
</feature>
<comment type="subcellular location">
    <subcellularLocation>
        <location evidence="1">Cell membrane</location>
        <topology evidence="1">Multi-pass membrane protein</topology>
    </subcellularLocation>
</comment>
<keyword evidence="6 7" id="KW-0472">Membrane</keyword>
<keyword evidence="9" id="KW-1185">Reference proteome</keyword>
<keyword evidence="4 7" id="KW-0812">Transmembrane</keyword>
<dbReference type="Proteomes" id="UP000249842">
    <property type="component" value="Unassembled WGS sequence"/>
</dbReference>
<reference evidence="9" key="1">
    <citation type="submission" date="2018-05" db="EMBL/GenBank/DDBJ databases">
        <authorList>
            <person name="Li X."/>
        </authorList>
    </citation>
    <scope>NUCLEOTIDE SEQUENCE [LARGE SCALE GENOMIC DNA]</scope>
    <source>
        <strain evidence="9">HKS-05</strain>
    </source>
</reference>
<dbReference type="EMBL" id="QFYP01000001">
    <property type="protein sequence ID" value="RAK59105.1"/>
    <property type="molecule type" value="Genomic_DNA"/>
</dbReference>
<feature type="transmembrane region" description="Helical" evidence="7">
    <location>
        <begin position="28"/>
        <end position="47"/>
    </location>
</feature>
<gene>
    <name evidence="8" type="ORF">DJ021_04465</name>
</gene>
<evidence type="ECO:0000256" key="4">
    <source>
        <dbReference type="ARBA" id="ARBA00022692"/>
    </source>
</evidence>
<evidence type="ECO:0000256" key="2">
    <source>
        <dbReference type="ARBA" id="ARBA00011006"/>
    </source>
</evidence>
<comment type="similarity">
    <text evidence="2">Belongs to the UPF0410 family.</text>
</comment>
<keyword evidence="5 7" id="KW-1133">Transmembrane helix</keyword>
<comment type="caution">
    <text evidence="8">The sequence shown here is derived from an EMBL/GenBank/DDBJ whole genome shotgun (WGS) entry which is preliminary data.</text>
</comment>
<dbReference type="OrthoDB" id="9811343at2"/>
<evidence type="ECO:0000256" key="5">
    <source>
        <dbReference type="ARBA" id="ARBA00022989"/>
    </source>
</evidence>
<evidence type="ECO:0000256" key="7">
    <source>
        <dbReference type="SAM" id="Phobius"/>
    </source>
</evidence>
<accession>A0A328AXV3</accession>
<evidence type="ECO:0000256" key="1">
    <source>
        <dbReference type="ARBA" id="ARBA00004651"/>
    </source>
</evidence>
<evidence type="ECO:0000256" key="3">
    <source>
        <dbReference type="ARBA" id="ARBA00022475"/>
    </source>
</evidence>
<organism evidence="8 9">
    <name type="scientific">Phenylobacterium hankyongense</name>
    <dbReference type="NCBI Taxonomy" id="1813876"/>
    <lineage>
        <taxon>Bacteria</taxon>
        <taxon>Pseudomonadati</taxon>
        <taxon>Pseudomonadota</taxon>
        <taxon>Alphaproteobacteria</taxon>
        <taxon>Caulobacterales</taxon>
        <taxon>Caulobacteraceae</taxon>
        <taxon>Phenylobacterium</taxon>
    </lineage>
</organism>
<name>A0A328AXV3_9CAUL</name>
<dbReference type="PANTHER" id="PTHR33884:SF3">
    <property type="entry name" value="UPF0410 PROTEIN YMGE"/>
    <property type="match status" value="1"/>
</dbReference>
<dbReference type="PANTHER" id="PTHR33884">
    <property type="entry name" value="UPF0410 PROTEIN YMGE"/>
    <property type="match status" value="1"/>
</dbReference>
<dbReference type="AlphaFoldDB" id="A0A328AXV3"/>
<dbReference type="Pfam" id="PF04226">
    <property type="entry name" value="Transgly_assoc"/>
    <property type="match status" value="1"/>
</dbReference>
<evidence type="ECO:0000256" key="6">
    <source>
        <dbReference type="ARBA" id="ARBA00023136"/>
    </source>
</evidence>
<proteinExistence type="inferred from homology"/>
<dbReference type="InterPro" id="IPR007341">
    <property type="entry name" value="Transgly_assoc"/>
</dbReference>
<keyword evidence="3" id="KW-1003">Cell membrane</keyword>